<accession>A0ABT5ILS8</accession>
<gene>
    <name evidence="3" type="ORF">PQU96_03305</name>
</gene>
<evidence type="ECO:0000256" key="1">
    <source>
        <dbReference type="SAM" id="MobiDB-lite"/>
    </source>
</evidence>
<keyword evidence="2" id="KW-0732">Signal</keyword>
<evidence type="ECO:0000313" key="4">
    <source>
        <dbReference type="Proteomes" id="UP001222030"/>
    </source>
</evidence>
<reference evidence="3 4" key="1">
    <citation type="submission" date="2023-01" db="EMBL/GenBank/DDBJ databases">
        <title>Novel species of the genus Vogesella isolated from rivers.</title>
        <authorList>
            <person name="Lu H."/>
        </authorList>
    </citation>
    <scope>NUCLEOTIDE SEQUENCE [LARGE SCALE GENOMIC DNA]</scope>
    <source>
        <strain evidence="3 4">LYT5W</strain>
    </source>
</reference>
<feature type="region of interest" description="Disordered" evidence="1">
    <location>
        <begin position="73"/>
        <end position="108"/>
    </location>
</feature>
<evidence type="ECO:0008006" key="5">
    <source>
        <dbReference type="Google" id="ProtNLM"/>
    </source>
</evidence>
<organism evidence="3 4">
    <name type="scientific">Vogesella margarita</name>
    <dbReference type="NCBI Taxonomy" id="2984199"/>
    <lineage>
        <taxon>Bacteria</taxon>
        <taxon>Pseudomonadati</taxon>
        <taxon>Pseudomonadota</taxon>
        <taxon>Betaproteobacteria</taxon>
        <taxon>Neisseriales</taxon>
        <taxon>Chromobacteriaceae</taxon>
        <taxon>Vogesella</taxon>
    </lineage>
</organism>
<feature type="signal peptide" evidence="2">
    <location>
        <begin position="1"/>
        <end position="19"/>
    </location>
</feature>
<evidence type="ECO:0000313" key="3">
    <source>
        <dbReference type="EMBL" id="MDC7713166.1"/>
    </source>
</evidence>
<evidence type="ECO:0000256" key="2">
    <source>
        <dbReference type="SAM" id="SignalP"/>
    </source>
</evidence>
<protein>
    <recommendedName>
        <fullName evidence="5">SHOCT domain-containing protein</fullName>
    </recommendedName>
</protein>
<name>A0ABT5ILS8_9NEIS</name>
<feature type="chain" id="PRO_5046664677" description="SHOCT domain-containing protein" evidence="2">
    <location>
        <begin position="20"/>
        <end position="108"/>
    </location>
</feature>
<dbReference type="Proteomes" id="UP001222030">
    <property type="component" value="Unassembled WGS sequence"/>
</dbReference>
<dbReference type="RefSeq" id="WP_272770828.1">
    <property type="nucleotide sequence ID" value="NZ_JAQQLE010000002.1"/>
</dbReference>
<proteinExistence type="predicted"/>
<sequence length="108" mass="12553">MKALFLLLLALLAGHSALAAPPWRADNGPPAWQAEAAPPHRLRDLRLREAVERGELTREEARALKRLRRWHYLSPDEDGAGRGPRHERRDPPPPRHQRWRQQQDAERD</sequence>
<keyword evidence="4" id="KW-1185">Reference proteome</keyword>
<dbReference type="EMBL" id="JAQQLE010000002">
    <property type="protein sequence ID" value="MDC7713166.1"/>
    <property type="molecule type" value="Genomic_DNA"/>
</dbReference>
<comment type="caution">
    <text evidence="3">The sequence shown here is derived from an EMBL/GenBank/DDBJ whole genome shotgun (WGS) entry which is preliminary data.</text>
</comment>